<dbReference type="Proteomes" id="UP001433268">
    <property type="component" value="Unassembled WGS sequence"/>
</dbReference>
<evidence type="ECO:0000313" key="3">
    <source>
        <dbReference type="Proteomes" id="UP001433268"/>
    </source>
</evidence>
<organism evidence="2 3">
    <name type="scientific">Apiospora hydei</name>
    <dbReference type="NCBI Taxonomy" id="1337664"/>
    <lineage>
        <taxon>Eukaryota</taxon>
        <taxon>Fungi</taxon>
        <taxon>Dikarya</taxon>
        <taxon>Ascomycota</taxon>
        <taxon>Pezizomycotina</taxon>
        <taxon>Sordariomycetes</taxon>
        <taxon>Xylariomycetidae</taxon>
        <taxon>Amphisphaeriales</taxon>
        <taxon>Apiosporaceae</taxon>
        <taxon>Apiospora</taxon>
    </lineage>
</organism>
<dbReference type="EMBL" id="JAQQWN010000007">
    <property type="protein sequence ID" value="KAK8074847.1"/>
    <property type="molecule type" value="Genomic_DNA"/>
</dbReference>
<dbReference type="GeneID" id="92046885"/>
<evidence type="ECO:0000313" key="2">
    <source>
        <dbReference type="EMBL" id="KAK8074847.1"/>
    </source>
</evidence>
<feature type="region of interest" description="Disordered" evidence="1">
    <location>
        <begin position="23"/>
        <end position="90"/>
    </location>
</feature>
<sequence>MTCLRCGESVKECKPWSGDVLEEVAKEPSSSPKRVGFADEIEEAAPEERDLAKSGRITKDNHNDSNDHSEDTDSEIYEEEEEELGGDVNH</sequence>
<comment type="caution">
    <text evidence="2">The sequence shown here is derived from an EMBL/GenBank/DDBJ whole genome shotgun (WGS) entry which is preliminary data.</text>
</comment>
<evidence type="ECO:0000256" key="1">
    <source>
        <dbReference type="SAM" id="MobiDB-lite"/>
    </source>
</evidence>
<dbReference type="RefSeq" id="XP_066665787.1">
    <property type="nucleotide sequence ID" value="XM_066813825.1"/>
</dbReference>
<protein>
    <submittedName>
        <fullName evidence="2">Uncharacterized protein</fullName>
    </submittedName>
</protein>
<proteinExistence type="predicted"/>
<feature type="compositionally biased region" description="Acidic residues" evidence="1">
    <location>
        <begin position="72"/>
        <end position="90"/>
    </location>
</feature>
<keyword evidence="3" id="KW-1185">Reference proteome</keyword>
<feature type="compositionally biased region" description="Basic and acidic residues" evidence="1">
    <location>
        <begin position="46"/>
        <end position="71"/>
    </location>
</feature>
<gene>
    <name evidence="2" type="ORF">PG997_009510</name>
</gene>
<accession>A0ABR1VUK4</accession>
<name>A0ABR1VUK4_9PEZI</name>
<reference evidence="2 3" key="1">
    <citation type="submission" date="2023-01" db="EMBL/GenBank/DDBJ databases">
        <title>Analysis of 21 Apiospora genomes using comparative genomics revels a genus with tremendous synthesis potential of carbohydrate active enzymes and secondary metabolites.</title>
        <authorList>
            <person name="Sorensen T."/>
        </authorList>
    </citation>
    <scope>NUCLEOTIDE SEQUENCE [LARGE SCALE GENOMIC DNA]</scope>
    <source>
        <strain evidence="2 3">CBS 114990</strain>
    </source>
</reference>